<dbReference type="RefSeq" id="WP_109274361.1">
    <property type="nucleotide sequence ID" value="NZ_QFKX01000001.1"/>
</dbReference>
<evidence type="ECO:0000313" key="2">
    <source>
        <dbReference type="Proteomes" id="UP000245590"/>
    </source>
</evidence>
<evidence type="ECO:0000313" key="1">
    <source>
        <dbReference type="EMBL" id="PWH07475.1"/>
    </source>
</evidence>
<dbReference type="GO" id="GO:0016301">
    <property type="term" value="F:kinase activity"/>
    <property type="evidence" value="ECO:0007669"/>
    <property type="project" value="UniProtKB-KW"/>
</dbReference>
<keyword evidence="1" id="KW-0808">Transferase</keyword>
<name>A0A2U2RNV6_9MICO</name>
<organism evidence="1 2">
    <name type="scientific">Brachybacterium endophyticum</name>
    <dbReference type="NCBI Taxonomy" id="2182385"/>
    <lineage>
        <taxon>Bacteria</taxon>
        <taxon>Bacillati</taxon>
        <taxon>Actinomycetota</taxon>
        <taxon>Actinomycetes</taxon>
        <taxon>Micrococcales</taxon>
        <taxon>Dermabacteraceae</taxon>
        <taxon>Brachybacterium</taxon>
    </lineage>
</organism>
<dbReference type="EMBL" id="QFKX01000001">
    <property type="protein sequence ID" value="PWH07475.1"/>
    <property type="molecule type" value="Genomic_DNA"/>
</dbReference>
<comment type="caution">
    <text evidence="1">The sequence shown here is derived from an EMBL/GenBank/DDBJ whole genome shotgun (WGS) entry which is preliminary data.</text>
</comment>
<protein>
    <submittedName>
        <fullName evidence="1">Nucleoside/nucleotide kinase family protein</fullName>
    </submittedName>
</protein>
<dbReference type="InterPro" id="IPR027417">
    <property type="entry name" value="P-loop_NTPase"/>
</dbReference>
<dbReference type="Pfam" id="PF03308">
    <property type="entry name" value="MeaB"/>
    <property type="match status" value="1"/>
</dbReference>
<proteinExistence type="predicted"/>
<keyword evidence="1" id="KW-0418">Kinase</keyword>
<gene>
    <name evidence="1" type="ORF">DEO23_02265</name>
</gene>
<reference evidence="1 2" key="1">
    <citation type="submission" date="2018-05" db="EMBL/GenBank/DDBJ databases">
        <title>Brachybacterium sp. M1HQ-2T, whole genome shotgun sequence.</title>
        <authorList>
            <person name="Tuo L."/>
        </authorList>
    </citation>
    <scope>NUCLEOTIDE SEQUENCE [LARGE SCALE GENOMIC DNA]</scope>
    <source>
        <strain evidence="1 2">M1HQ-2</strain>
    </source>
</reference>
<dbReference type="NCBIfam" id="NF006743">
    <property type="entry name" value="PRK09270.1-2"/>
    <property type="match status" value="1"/>
</dbReference>
<keyword evidence="2" id="KW-1185">Reference proteome</keyword>
<dbReference type="SUPFAM" id="SSF52540">
    <property type="entry name" value="P-loop containing nucleoside triphosphate hydrolases"/>
    <property type="match status" value="1"/>
</dbReference>
<dbReference type="Gene3D" id="3.40.50.300">
    <property type="entry name" value="P-loop containing nucleotide triphosphate hydrolases"/>
    <property type="match status" value="1"/>
</dbReference>
<accession>A0A2U2RNV6</accession>
<dbReference type="PANTHER" id="PTHR10285">
    <property type="entry name" value="URIDINE KINASE"/>
    <property type="match status" value="1"/>
</dbReference>
<dbReference type="AlphaFoldDB" id="A0A2U2RNV6"/>
<sequence>MRESRPIPSAATPADEALERARVLVDDARRTGMRRLLGITGAPGAGKSTLTAHLAEQLPAGSCAVVPMDGFHLADVALERLGRLDRKGAPDTFDAAGFAALLQRLRVARPEDPPVWAPMFERDLEQPLAGAIEVAGDIPLVITEGNYLLAEDGPFAMVRPLLDACWFIEVPDAVRQERLIARHERFGKAPEAARSWALGPDETNARLVASTRRRADLVLRGT</sequence>
<dbReference type="OrthoDB" id="3192509at2"/>
<dbReference type="Proteomes" id="UP000245590">
    <property type="component" value="Unassembled WGS sequence"/>
</dbReference>